<dbReference type="HOGENOM" id="CLU_2115429_0_0_2"/>
<gene>
    <name evidence="1" type="ORF">J07HQW1_01129</name>
</gene>
<organism evidence="1 2">
    <name type="scientific">Haloquadratum walsbyi J07HQW1</name>
    <dbReference type="NCBI Taxonomy" id="1238424"/>
    <lineage>
        <taxon>Archaea</taxon>
        <taxon>Methanobacteriati</taxon>
        <taxon>Methanobacteriota</taxon>
        <taxon>Stenosarchaea group</taxon>
        <taxon>Halobacteria</taxon>
        <taxon>Halobacteriales</taxon>
        <taxon>Haloferacaceae</taxon>
        <taxon>Haloquadratum</taxon>
    </lineage>
</organism>
<reference evidence="1 2" key="1">
    <citation type="journal article" date="2013" name="PLoS ONE">
        <title>Assembly-driven community genomics of a hypersaline microbial ecosystem.</title>
        <authorList>
            <person name="Podell S."/>
            <person name="Ugalde J.A."/>
            <person name="Narasingarao P."/>
            <person name="Banfield J.F."/>
            <person name="Heidelberg K.B."/>
            <person name="Allen E.E."/>
        </authorList>
    </citation>
    <scope>NUCLEOTIDE SEQUENCE [LARGE SCALE GENOMIC DNA]</scope>
    <source>
        <strain evidence="2">J07HQW1</strain>
    </source>
</reference>
<dbReference type="EMBL" id="KE356560">
    <property type="protein sequence ID" value="ERG91097.1"/>
    <property type="molecule type" value="Genomic_DNA"/>
</dbReference>
<name>U1PC00_9EURY</name>
<evidence type="ECO:0000313" key="2">
    <source>
        <dbReference type="Proteomes" id="UP000030649"/>
    </source>
</evidence>
<evidence type="ECO:0000313" key="1">
    <source>
        <dbReference type="EMBL" id="ERG91097.1"/>
    </source>
</evidence>
<protein>
    <submittedName>
        <fullName evidence="1">Uncharacterized protein</fullName>
    </submittedName>
</protein>
<dbReference type="AlphaFoldDB" id="U1PC00"/>
<dbReference type="Proteomes" id="UP000030649">
    <property type="component" value="Unassembled WGS sequence"/>
</dbReference>
<sequence>MALLATSLAPKLVSVTAIVSDAPALGAPLARVLRIRRVRVHGYSLVFTESLELAERPLRVPVSRRVAITDAVQLLKDDAVAVVFECFLYDSVCDRVKVGNVFEMNHDKLYLLAI</sequence>
<accession>U1PC00</accession>
<proteinExistence type="predicted"/>